<dbReference type="InterPro" id="IPR011463">
    <property type="entry name" value="DUF1569"/>
</dbReference>
<proteinExistence type="predicted"/>
<dbReference type="GO" id="GO:0016787">
    <property type="term" value="F:hydrolase activity"/>
    <property type="evidence" value="ECO:0007669"/>
    <property type="project" value="UniProtKB-KW"/>
</dbReference>
<keyword evidence="2" id="KW-1185">Reference proteome</keyword>
<keyword evidence="1" id="KW-0378">Hydrolase</keyword>
<reference evidence="1 2" key="1">
    <citation type="submission" date="2018-03" db="EMBL/GenBank/DDBJ databases">
        <title>Phenotypic and genomic properties of Cyclonatronum proteinivorum gen. nov., sp. nov., a haloalkaliphilic bacteroidete from soda lakes possessing Na+-translocating rhodopsin.</title>
        <authorList>
            <person name="Toshchakov S.V."/>
            <person name="Korzhenkov A."/>
            <person name="Samarov N.I."/>
            <person name="Kublanov I.V."/>
            <person name="Muntyan M.S."/>
            <person name="Sorokin D.Y."/>
        </authorList>
    </citation>
    <scope>NUCLEOTIDE SEQUENCE [LARGE SCALE GENOMIC DNA]</scope>
    <source>
        <strain evidence="1 2">Omega</strain>
    </source>
</reference>
<dbReference type="RefSeq" id="WP_114984328.1">
    <property type="nucleotide sequence ID" value="NZ_CP027806.1"/>
</dbReference>
<dbReference type="InterPro" id="IPR034660">
    <property type="entry name" value="DinB/YfiT-like"/>
</dbReference>
<sequence length="147" mass="16695">MTLHELAQHIDKLQADTQPRWGKMTAQHMVEHLTSTLLLATGKNDVKVYTPQNQLAQMRAFLMSDKPIPRGVVSPAVGSELPKLRNESFEAAVSEFKAELSDFVAYYEANPEAVHINPAFGELSFPEWEQFMKKHFTHHFEQFGLLG</sequence>
<dbReference type="EMBL" id="CP027806">
    <property type="protein sequence ID" value="AXJ01097.1"/>
    <property type="molecule type" value="Genomic_DNA"/>
</dbReference>
<evidence type="ECO:0000313" key="1">
    <source>
        <dbReference type="EMBL" id="AXJ01097.1"/>
    </source>
</evidence>
<organism evidence="1 2">
    <name type="scientific">Cyclonatronum proteinivorum</name>
    <dbReference type="NCBI Taxonomy" id="1457365"/>
    <lineage>
        <taxon>Bacteria</taxon>
        <taxon>Pseudomonadati</taxon>
        <taxon>Balneolota</taxon>
        <taxon>Balneolia</taxon>
        <taxon>Balneolales</taxon>
        <taxon>Cyclonatronaceae</taxon>
        <taxon>Cyclonatronum</taxon>
    </lineage>
</organism>
<dbReference type="Pfam" id="PF07606">
    <property type="entry name" value="DUF1569"/>
    <property type="match status" value="1"/>
</dbReference>
<accession>A0A345UKU5</accession>
<protein>
    <submittedName>
        <fullName evidence="1">Oxepin-CoA hydrolase / 3-oxo-5,6-dehydrosuberyl-CoA semialdehyde dehydrogenase</fullName>
    </submittedName>
</protein>
<gene>
    <name evidence="1" type="ORF">CYPRO_1847</name>
</gene>
<evidence type="ECO:0000313" key="2">
    <source>
        <dbReference type="Proteomes" id="UP000254808"/>
    </source>
</evidence>
<dbReference type="Gene3D" id="1.20.120.450">
    <property type="entry name" value="dinb family like domain"/>
    <property type="match status" value="1"/>
</dbReference>
<dbReference type="OrthoDB" id="9801625at2"/>
<dbReference type="Proteomes" id="UP000254808">
    <property type="component" value="Chromosome"/>
</dbReference>
<dbReference type="KEGG" id="cprv:CYPRO_1847"/>
<name>A0A345UKU5_9BACT</name>
<dbReference type="AlphaFoldDB" id="A0A345UKU5"/>